<dbReference type="InterPro" id="IPR017964">
    <property type="entry name" value="DNA-dir_DNA_pol_B_CS"/>
</dbReference>
<reference evidence="10" key="2">
    <citation type="submission" date="2019-03" db="EMBL/GenBank/DDBJ databases">
        <authorList>
            <person name="Lee H.-H."/>
            <person name="Tsai I.J."/>
        </authorList>
    </citation>
    <scope>NUCLEOTIDE SEQUENCE</scope>
    <source>
        <strain evidence="10">BCRC 35384</strain>
    </source>
</reference>
<dbReference type="Pfam" id="PF03175">
    <property type="entry name" value="DNA_pol_B_2"/>
    <property type="match status" value="1"/>
</dbReference>
<evidence type="ECO:0000256" key="5">
    <source>
        <dbReference type="ARBA" id="ARBA00022705"/>
    </source>
</evidence>
<evidence type="ECO:0000256" key="1">
    <source>
        <dbReference type="ARBA" id="ARBA00005755"/>
    </source>
</evidence>
<sequence length="318" mass="36298">MYEDCVGFYKVKVTSPKNIAHPLLPVKRNNSSIYGEGTWTGWYYSEELINAAKFGYSYEILEGYLFDSAEIFSGYIDKLYQMKEQSQKDTPNYVISKLLMNSLYGRFGMKRSMVNHEVLKQKNVNTFIEKIGFDNFINKVDIGNKALVSYNLQFQRTPKINMAISAAITANSRIVMSQYKNNPDYNLYYSDTDSIFIDKPLPDQLVSSKTLGLMKLEHVLTKFVALGPKVYGGVDVDGNEFTKTKGLKTSLSLIDLENLLTEDNSLNLKQDKWFNNLIDGSITIKNSPYNLRPTSFKRDLIYDNGILIGTKNKILTEE</sequence>
<keyword evidence="7" id="KW-0238">DNA-binding</keyword>
<dbReference type="GO" id="GO:0003887">
    <property type="term" value="F:DNA-directed DNA polymerase activity"/>
    <property type="evidence" value="ECO:0007669"/>
    <property type="project" value="UniProtKB-KW"/>
</dbReference>
<dbReference type="InterPro" id="IPR023211">
    <property type="entry name" value="DNA_pol_palm_dom_sf"/>
</dbReference>
<dbReference type="GO" id="GO:0000166">
    <property type="term" value="F:nucleotide binding"/>
    <property type="evidence" value="ECO:0007669"/>
    <property type="project" value="InterPro"/>
</dbReference>
<name>A0A5B9R9J9_9AGAM</name>
<proteinExistence type="inferred from homology"/>
<evidence type="ECO:0000256" key="2">
    <source>
        <dbReference type="ARBA" id="ARBA00012417"/>
    </source>
</evidence>
<geneLocation type="mitochondrion" evidence="10"/>
<keyword evidence="10" id="KW-0496">Mitochondrion</keyword>
<accession>A0A5B9R9J9</accession>
<dbReference type="AlphaFoldDB" id="A0A5B9R9J9"/>
<dbReference type="SUPFAM" id="SSF56672">
    <property type="entry name" value="DNA/RNA polymerases"/>
    <property type="match status" value="1"/>
</dbReference>
<keyword evidence="3" id="KW-0808">Transferase</keyword>
<comment type="catalytic activity">
    <reaction evidence="8">
        <text>DNA(n) + a 2'-deoxyribonucleoside 5'-triphosphate = DNA(n+1) + diphosphate</text>
        <dbReference type="Rhea" id="RHEA:22508"/>
        <dbReference type="Rhea" id="RHEA-COMP:17339"/>
        <dbReference type="Rhea" id="RHEA-COMP:17340"/>
        <dbReference type="ChEBI" id="CHEBI:33019"/>
        <dbReference type="ChEBI" id="CHEBI:61560"/>
        <dbReference type="ChEBI" id="CHEBI:173112"/>
        <dbReference type="EC" id="2.7.7.7"/>
    </reaction>
</comment>
<comment type="similarity">
    <text evidence="1">Belongs to the DNA polymerase type-B family.</text>
</comment>
<keyword evidence="4" id="KW-0548">Nucleotidyltransferase</keyword>
<gene>
    <name evidence="10" type="ORF">PPIT_000126</name>
</gene>
<dbReference type="PANTHER" id="PTHR33568">
    <property type="entry name" value="DNA POLYMERASE"/>
    <property type="match status" value="1"/>
</dbReference>
<evidence type="ECO:0000313" key="10">
    <source>
        <dbReference type="EMBL" id="QEG57022.1"/>
    </source>
</evidence>
<dbReference type="EMBL" id="MK623257">
    <property type="protein sequence ID" value="QEG57022.1"/>
    <property type="molecule type" value="Genomic_DNA"/>
</dbReference>
<dbReference type="PROSITE" id="PS00116">
    <property type="entry name" value="DNA_POLYMERASE_B"/>
    <property type="match status" value="1"/>
</dbReference>
<evidence type="ECO:0000256" key="6">
    <source>
        <dbReference type="ARBA" id="ARBA00022932"/>
    </source>
</evidence>
<evidence type="ECO:0000256" key="8">
    <source>
        <dbReference type="ARBA" id="ARBA00049244"/>
    </source>
</evidence>
<reference evidence="10" key="1">
    <citation type="journal article" date="2019" name="Genome Biol. Evol.">
        <title>Evidence of extensive intraspecific noncoding reshuffling in a 169-kb mitochondrial genome of a basidiomycetous fungus.</title>
        <authorList>
            <person name="Lee H.H."/>
            <person name="Ke H.M."/>
            <person name="Lin C.I."/>
            <person name="Lee T.J."/>
            <person name="Chung C.L."/>
            <person name="Tsai I.J."/>
        </authorList>
    </citation>
    <scope>NUCLEOTIDE SEQUENCE</scope>
    <source>
        <strain evidence="10">BCRC 35384</strain>
    </source>
</reference>
<feature type="domain" description="DNA-directed DNA polymerase family B mitochondria/virus" evidence="9">
    <location>
        <begin position="5"/>
        <end position="183"/>
    </location>
</feature>
<dbReference type="InterPro" id="IPR004868">
    <property type="entry name" value="DNA-dir_DNA_pol_B_mt/vir"/>
</dbReference>
<protein>
    <recommendedName>
        <fullName evidence="2">DNA-directed DNA polymerase</fullName>
        <ecNumber evidence="2">2.7.7.7</ecNumber>
    </recommendedName>
</protein>
<evidence type="ECO:0000256" key="4">
    <source>
        <dbReference type="ARBA" id="ARBA00022695"/>
    </source>
</evidence>
<evidence type="ECO:0000256" key="3">
    <source>
        <dbReference type="ARBA" id="ARBA00022679"/>
    </source>
</evidence>
<dbReference type="Gene3D" id="3.90.1600.10">
    <property type="entry name" value="Palm domain of DNA polymerase"/>
    <property type="match status" value="1"/>
</dbReference>
<evidence type="ECO:0000256" key="7">
    <source>
        <dbReference type="ARBA" id="ARBA00023125"/>
    </source>
</evidence>
<dbReference type="PANTHER" id="PTHR33568:SF3">
    <property type="entry name" value="DNA-DIRECTED DNA POLYMERASE"/>
    <property type="match status" value="1"/>
</dbReference>
<dbReference type="InterPro" id="IPR043502">
    <property type="entry name" value="DNA/RNA_pol_sf"/>
</dbReference>
<keyword evidence="5" id="KW-0235">DNA replication</keyword>
<dbReference type="EC" id="2.7.7.7" evidence="2"/>
<dbReference type="GO" id="GO:0006260">
    <property type="term" value="P:DNA replication"/>
    <property type="evidence" value="ECO:0007669"/>
    <property type="project" value="UniProtKB-KW"/>
</dbReference>
<keyword evidence="6" id="KW-0239">DNA-directed DNA polymerase</keyword>
<evidence type="ECO:0000259" key="9">
    <source>
        <dbReference type="Pfam" id="PF03175"/>
    </source>
</evidence>
<organism evidence="10">
    <name type="scientific">Porodaedalea pini</name>
    <dbReference type="NCBI Taxonomy" id="108901"/>
    <lineage>
        <taxon>Eukaryota</taxon>
        <taxon>Fungi</taxon>
        <taxon>Dikarya</taxon>
        <taxon>Basidiomycota</taxon>
        <taxon>Agaricomycotina</taxon>
        <taxon>Agaricomycetes</taxon>
        <taxon>Hymenochaetales</taxon>
        <taxon>Hymenochaetaceae</taxon>
        <taxon>Porodaedalea</taxon>
    </lineage>
</organism>
<dbReference type="GO" id="GO:0003677">
    <property type="term" value="F:DNA binding"/>
    <property type="evidence" value="ECO:0007669"/>
    <property type="project" value="UniProtKB-KW"/>
</dbReference>